<accession>A0ABU6SMQ0</accession>
<proteinExistence type="predicted"/>
<keyword evidence="3" id="KW-1185">Reference proteome</keyword>
<organism evidence="2 3">
    <name type="scientific">Stylosanthes scabra</name>
    <dbReference type="NCBI Taxonomy" id="79078"/>
    <lineage>
        <taxon>Eukaryota</taxon>
        <taxon>Viridiplantae</taxon>
        <taxon>Streptophyta</taxon>
        <taxon>Embryophyta</taxon>
        <taxon>Tracheophyta</taxon>
        <taxon>Spermatophyta</taxon>
        <taxon>Magnoliopsida</taxon>
        <taxon>eudicotyledons</taxon>
        <taxon>Gunneridae</taxon>
        <taxon>Pentapetalae</taxon>
        <taxon>rosids</taxon>
        <taxon>fabids</taxon>
        <taxon>Fabales</taxon>
        <taxon>Fabaceae</taxon>
        <taxon>Papilionoideae</taxon>
        <taxon>50 kb inversion clade</taxon>
        <taxon>dalbergioids sensu lato</taxon>
        <taxon>Dalbergieae</taxon>
        <taxon>Pterocarpus clade</taxon>
        <taxon>Stylosanthes</taxon>
    </lineage>
</organism>
<dbReference type="InterPro" id="IPR055357">
    <property type="entry name" value="LRR_At1g61320_AtMIF1"/>
</dbReference>
<feature type="domain" description="At1g61320/AtMIF1 LRR" evidence="1">
    <location>
        <begin position="3"/>
        <end position="157"/>
    </location>
</feature>
<comment type="caution">
    <text evidence="2">The sequence shown here is derived from an EMBL/GenBank/DDBJ whole genome shotgun (WGS) entry which is preliminary data.</text>
</comment>
<sequence length="427" mass="49159">MAHHIDRWIQIAIESGVQVLELSLIGGAIGRWYNFPLSLTEAKSLTKLVLSGGIRLDPAFLNHSLKFFSMRTLSLSHILFGVEGIMEHFISHCPLIEHLTLRSCNIDNPLSITDPHGFRTYRVKSLNLHGQQKLKGVEVRGILKVYIGAPNLEKLCYRAPGDRDASFELKLDSCTNLKCLSLWYLSSPDEWLLELLYKIPFLESLTLHKCSLSDRIDISGPKLKFFELSNCYNKVEEVNIDAPNLLSCTYMGDGNPVISFQRLCDRLEVNAYIWIHHQDIYRLREFLQNIKPQKITESLPVLQDSSRPPSIKCVQLRVLSDKEALYFPFMSWLLWSCFPESISFSLLPDFKMKAFILYFYEMLMGNNKCKCDGCLMHPKRWWHGLKFVKVTHSGRTYENVEDVKAMLNALPEPESDAEEFITFALEL</sequence>
<evidence type="ECO:0000313" key="3">
    <source>
        <dbReference type="Proteomes" id="UP001341840"/>
    </source>
</evidence>
<gene>
    <name evidence="2" type="ORF">PIB30_064666</name>
</gene>
<dbReference type="SUPFAM" id="SSF52047">
    <property type="entry name" value="RNI-like"/>
    <property type="match status" value="1"/>
</dbReference>
<dbReference type="Gene3D" id="3.80.10.10">
    <property type="entry name" value="Ribonuclease Inhibitor"/>
    <property type="match status" value="1"/>
</dbReference>
<dbReference type="Proteomes" id="UP001341840">
    <property type="component" value="Unassembled WGS sequence"/>
</dbReference>
<evidence type="ECO:0000259" key="1">
    <source>
        <dbReference type="Pfam" id="PF23622"/>
    </source>
</evidence>
<reference evidence="2 3" key="1">
    <citation type="journal article" date="2023" name="Plants (Basel)">
        <title>Bridging the Gap: Combining Genomics and Transcriptomics Approaches to Understand Stylosanthes scabra, an Orphan Legume from the Brazilian Caatinga.</title>
        <authorList>
            <person name="Ferreira-Neto J.R.C."/>
            <person name="da Silva M.D."/>
            <person name="Binneck E."/>
            <person name="de Melo N.F."/>
            <person name="da Silva R.H."/>
            <person name="de Melo A.L.T.M."/>
            <person name="Pandolfi V."/>
            <person name="Bustamante F.O."/>
            <person name="Brasileiro-Vidal A.C."/>
            <person name="Benko-Iseppon A.M."/>
        </authorList>
    </citation>
    <scope>NUCLEOTIDE SEQUENCE [LARGE SCALE GENOMIC DNA]</scope>
    <source>
        <tissue evidence="2">Leaves</tissue>
    </source>
</reference>
<protein>
    <recommendedName>
        <fullName evidence="1">At1g61320/AtMIF1 LRR domain-containing protein</fullName>
    </recommendedName>
</protein>
<dbReference type="PANTHER" id="PTHR34145">
    <property type="entry name" value="OS02G0105600 PROTEIN"/>
    <property type="match status" value="1"/>
</dbReference>
<dbReference type="Pfam" id="PF23622">
    <property type="entry name" value="LRR_At1g61320_AtMIF1"/>
    <property type="match status" value="1"/>
</dbReference>
<evidence type="ECO:0000313" key="2">
    <source>
        <dbReference type="EMBL" id="MED6137396.1"/>
    </source>
</evidence>
<dbReference type="InterPro" id="IPR053772">
    <property type="entry name" value="At1g61320/At1g61330-like"/>
</dbReference>
<dbReference type="PANTHER" id="PTHR34145:SF28">
    <property type="entry name" value="F-BOX DOMAIN-CONTAINING PROTEIN"/>
    <property type="match status" value="1"/>
</dbReference>
<name>A0ABU6SMQ0_9FABA</name>
<dbReference type="InterPro" id="IPR032675">
    <property type="entry name" value="LRR_dom_sf"/>
</dbReference>
<dbReference type="EMBL" id="JASCZI010061048">
    <property type="protein sequence ID" value="MED6137396.1"/>
    <property type="molecule type" value="Genomic_DNA"/>
</dbReference>